<dbReference type="SMART" id="SM00342">
    <property type="entry name" value="HTH_ARAC"/>
    <property type="match status" value="1"/>
</dbReference>
<evidence type="ECO:0000256" key="1">
    <source>
        <dbReference type="ARBA" id="ARBA00023015"/>
    </source>
</evidence>
<dbReference type="InterPro" id="IPR018060">
    <property type="entry name" value="HTH_AraC"/>
</dbReference>
<feature type="compositionally biased region" description="Basic and acidic residues" evidence="3">
    <location>
        <begin position="286"/>
        <end position="299"/>
    </location>
</feature>
<sequence>MRLHPLASVCVLAACARAMLLNRRFAISLPCWRLPEAALRAVWSDMWRYRRAGAIELASCAGNALPDLRLHFHETAQLCLVQSGKRRAVTRYGIVEVTAGECLYVPAGLPHRFIDSATAEGRCLNVYAPLDLGAYPRCLPAVGIRPLLQSLALSGSSLAGSERSGTQSTGPENGPVPIQALARAAGVSREHFSRTFVQQHGLPPHRYRILCRLNGARQAIARGHPLADVAARFDFADQSHLGRLFRQTFGTTPGSARAQPRNRRVETLAILLRKVHRRACVGDGRAPSRDSLRPDRPQPRGDASASSEASATVAKPIRELRPRV</sequence>
<reference evidence="5 6" key="1">
    <citation type="submission" date="2018-05" db="EMBL/GenBank/DDBJ databases">
        <title>Description of Sphingomonas pokkalii sp nov, isolated from the rhizosphere of saline tolerant pokkali rice and its draft genome analysis.</title>
        <authorList>
            <person name="Menon R."/>
            <person name="Kumari S."/>
            <person name="Rameshkumar N."/>
        </authorList>
    </citation>
    <scope>NUCLEOTIDE SEQUENCE [LARGE SCALE GENOMIC DNA]</scope>
    <source>
        <strain evidence="5 6">L3B27</strain>
    </source>
</reference>
<proteinExistence type="predicted"/>
<keyword evidence="6" id="KW-1185">Reference proteome</keyword>
<evidence type="ECO:0000259" key="4">
    <source>
        <dbReference type="PROSITE" id="PS01124"/>
    </source>
</evidence>
<dbReference type="AlphaFoldDB" id="A0A2U0SGV0"/>
<dbReference type="PROSITE" id="PS51257">
    <property type="entry name" value="PROKAR_LIPOPROTEIN"/>
    <property type="match status" value="1"/>
</dbReference>
<evidence type="ECO:0000313" key="6">
    <source>
        <dbReference type="Proteomes" id="UP000245890"/>
    </source>
</evidence>
<dbReference type="Gene3D" id="1.10.10.60">
    <property type="entry name" value="Homeodomain-like"/>
    <property type="match status" value="1"/>
</dbReference>
<dbReference type="GO" id="GO:0003700">
    <property type="term" value="F:DNA-binding transcription factor activity"/>
    <property type="evidence" value="ECO:0007669"/>
    <property type="project" value="InterPro"/>
</dbReference>
<feature type="region of interest" description="Disordered" evidence="3">
    <location>
        <begin position="282"/>
        <end position="324"/>
    </location>
</feature>
<keyword evidence="2" id="KW-0804">Transcription</keyword>
<evidence type="ECO:0000256" key="2">
    <source>
        <dbReference type="ARBA" id="ARBA00023163"/>
    </source>
</evidence>
<gene>
    <name evidence="5" type="ORF">DD559_15270</name>
</gene>
<protein>
    <recommendedName>
        <fullName evidence="4">HTH araC/xylS-type domain-containing protein</fullName>
    </recommendedName>
</protein>
<name>A0A2U0SGV0_9SPHN</name>
<organism evidence="5 6">
    <name type="scientific">Sphingomonas pokkalii</name>
    <dbReference type="NCBI Taxonomy" id="2175090"/>
    <lineage>
        <taxon>Bacteria</taxon>
        <taxon>Pseudomonadati</taxon>
        <taxon>Pseudomonadota</taxon>
        <taxon>Alphaproteobacteria</taxon>
        <taxon>Sphingomonadales</taxon>
        <taxon>Sphingomonadaceae</taxon>
        <taxon>Sphingomonas</taxon>
    </lineage>
</organism>
<dbReference type="InterPro" id="IPR014710">
    <property type="entry name" value="RmlC-like_jellyroll"/>
</dbReference>
<dbReference type="EMBL" id="QENQ01000001">
    <property type="protein sequence ID" value="PVX30535.1"/>
    <property type="molecule type" value="Genomic_DNA"/>
</dbReference>
<comment type="caution">
    <text evidence="5">The sequence shown here is derived from an EMBL/GenBank/DDBJ whole genome shotgun (WGS) entry which is preliminary data.</text>
</comment>
<dbReference type="Pfam" id="PF07883">
    <property type="entry name" value="Cupin_2"/>
    <property type="match status" value="1"/>
</dbReference>
<dbReference type="PANTHER" id="PTHR11019:SF159">
    <property type="entry name" value="TRANSCRIPTIONAL REGULATOR-RELATED"/>
    <property type="match status" value="1"/>
</dbReference>
<dbReference type="PROSITE" id="PS01124">
    <property type="entry name" value="HTH_ARAC_FAMILY_2"/>
    <property type="match status" value="1"/>
</dbReference>
<dbReference type="SUPFAM" id="SSF51182">
    <property type="entry name" value="RmlC-like cupins"/>
    <property type="match status" value="1"/>
</dbReference>
<dbReference type="InterPro" id="IPR013096">
    <property type="entry name" value="Cupin_2"/>
</dbReference>
<dbReference type="Proteomes" id="UP000245890">
    <property type="component" value="Unassembled WGS sequence"/>
</dbReference>
<evidence type="ECO:0000313" key="5">
    <source>
        <dbReference type="EMBL" id="PVX30535.1"/>
    </source>
</evidence>
<feature type="domain" description="HTH araC/xylS-type" evidence="4">
    <location>
        <begin position="178"/>
        <end position="259"/>
    </location>
</feature>
<dbReference type="PANTHER" id="PTHR11019">
    <property type="entry name" value="HTH-TYPE TRANSCRIPTIONAL REGULATOR NIMR"/>
    <property type="match status" value="1"/>
</dbReference>
<dbReference type="InterPro" id="IPR011051">
    <property type="entry name" value="RmlC_Cupin_sf"/>
</dbReference>
<dbReference type="CDD" id="cd02208">
    <property type="entry name" value="cupin_RmlC-like"/>
    <property type="match status" value="1"/>
</dbReference>
<dbReference type="SUPFAM" id="SSF46689">
    <property type="entry name" value="Homeodomain-like"/>
    <property type="match status" value="2"/>
</dbReference>
<accession>A0A2U0SGV0</accession>
<dbReference type="Gene3D" id="2.60.120.10">
    <property type="entry name" value="Jelly Rolls"/>
    <property type="match status" value="1"/>
</dbReference>
<dbReference type="InterPro" id="IPR009057">
    <property type="entry name" value="Homeodomain-like_sf"/>
</dbReference>
<dbReference type="GO" id="GO:0043565">
    <property type="term" value="F:sequence-specific DNA binding"/>
    <property type="evidence" value="ECO:0007669"/>
    <property type="project" value="InterPro"/>
</dbReference>
<dbReference type="OrthoDB" id="7191628at2"/>
<evidence type="ECO:0000256" key="3">
    <source>
        <dbReference type="SAM" id="MobiDB-lite"/>
    </source>
</evidence>
<dbReference type="Pfam" id="PF12833">
    <property type="entry name" value="HTH_18"/>
    <property type="match status" value="1"/>
</dbReference>
<keyword evidence="1" id="KW-0805">Transcription regulation</keyword>